<dbReference type="EMBL" id="SJPN01000011">
    <property type="protein sequence ID" value="TWT92392.1"/>
    <property type="molecule type" value="Genomic_DNA"/>
</dbReference>
<evidence type="ECO:0000313" key="3">
    <source>
        <dbReference type="EMBL" id="TWT92392.1"/>
    </source>
</evidence>
<keyword evidence="2" id="KW-0732">Signal</keyword>
<dbReference type="PROSITE" id="PS50005">
    <property type="entry name" value="TPR"/>
    <property type="match status" value="2"/>
</dbReference>
<dbReference type="PANTHER" id="PTHR12558:SF13">
    <property type="entry name" value="CELL DIVISION CYCLE PROTEIN 27 HOMOLOG"/>
    <property type="match status" value="1"/>
</dbReference>
<keyword evidence="1" id="KW-0802">TPR repeat</keyword>
<dbReference type="Gene3D" id="3.10.450.50">
    <property type="match status" value="1"/>
</dbReference>
<evidence type="ECO:0000256" key="1">
    <source>
        <dbReference type="PROSITE-ProRule" id="PRU00339"/>
    </source>
</evidence>
<protein>
    <submittedName>
        <fullName evidence="3">Tetratricopeptide repeat protein</fullName>
    </submittedName>
</protein>
<dbReference type="SMART" id="SM00028">
    <property type="entry name" value="TPR"/>
    <property type="match status" value="3"/>
</dbReference>
<accession>A0A5C5ZXK7</accession>
<organism evidence="3 4">
    <name type="scientific">Stieleria varia</name>
    <dbReference type="NCBI Taxonomy" id="2528005"/>
    <lineage>
        <taxon>Bacteria</taxon>
        <taxon>Pseudomonadati</taxon>
        <taxon>Planctomycetota</taxon>
        <taxon>Planctomycetia</taxon>
        <taxon>Pirellulales</taxon>
        <taxon>Pirellulaceae</taxon>
        <taxon>Stieleria</taxon>
    </lineage>
</organism>
<sequence length="923" mass="104499" precursor="true">MRFLCFVAAVGCFVGSAVTSVLSAQDPNPPAGQPAVQPANNNTVEHREIRDFFQRFQETTKDETAEKLMEFYDFDAMVQAIVELADVPLPPPGQAQMAVALRNQVQTQLTTLGVTWLRHKIVSTDFDQQRTRAEVFIRNWTESHGTSREIFVLQKIGGQWKIVDYNDLSMDVSMVSFTAAVMRDASQANAPVEMLQAVRGLLASMMAAAQEDTYQSVNELDQIRGYRLPHSMEGIRWKLAAAVYTAWDAAEAIECLDKVDAFGASAPFATYVRSNAYLILERYELAAKYAQQYLDEFGADADASLVLAAALEELGRTDEAIAAYKAAVTDTPENVESLVQLITLLPVQRKEEWTPLFQNTPIPEEAFELISDSLILAEKPDVLQILIDEMAAIDPQAQLIDFYRASVLHMRGQTDAAIDALQELIRKTDEASDWLSWFEYTLCEWVSDDVSRSGSDLVSVYSQCSDKETAFEWFLSADENDDATDAVRNQINEMIKLHLQEFGDDPNAHRNIAWRAFRLKDYETAKTEFRTAISLIPDDEEHEYDLAETRSELISCYIEQDQYAQAYRELEPKEEVFSILVEELDADDPTYQQLLKLHRETDPTNPRFVIEDATEAYQSGDYEKTLDLVGASLKRSGSEQNDTWQEMPLRRLQIRALAQLKRFDEALLAARQAGVEHRDYYRAIIYAVKGDRERFENAFVLSIGDETYYAREDYDDLDEIPEGWIGDTDTTSATPDASQRAFDRDFEIRRLILLLSEPRNVDAGRVLDAASDMGLQLFAIEPQRVTTDEDEYVCQWNGNACTLAIDGCRYFVHSGNTPFLEDREGSNFLIESDEVREAYAKHNAWIAIDIYTWPQNAQAGHPIAIPPQAEKRLCELAKRLAQDVALVAIHIDTEQIAKCDEAFFDKLLSNDPITAFQNEIVEP</sequence>
<dbReference type="OrthoDB" id="224082at2"/>
<gene>
    <name evidence="3" type="ORF">Pla52n_62660</name>
</gene>
<name>A0A5C5ZXK7_9BACT</name>
<evidence type="ECO:0000313" key="4">
    <source>
        <dbReference type="Proteomes" id="UP000320176"/>
    </source>
</evidence>
<evidence type="ECO:0000256" key="2">
    <source>
        <dbReference type="SAM" id="SignalP"/>
    </source>
</evidence>
<dbReference type="SUPFAM" id="SSF48452">
    <property type="entry name" value="TPR-like"/>
    <property type="match status" value="2"/>
</dbReference>
<proteinExistence type="predicted"/>
<dbReference type="InterPro" id="IPR019734">
    <property type="entry name" value="TPR_rpt"/>
</dbReference>
<dbReference type="RefSeq" id="WP_146523182.1">
    <property type="nucleotide sequence ID" value="NZ_CP151726.1"/>
</dbReference>
<feature type="repeat" description="TPR" evidence="1">
    <location>
        <begin position="506"/>
        <end position="539"/>
    </location>
</feature>
<feature type="signal peptide" evidence="2">
    <location>
        <begin position="1"/>
        <end position="23"/>
    </location>
</feature>
<dbReference type="Proteomes" id="UP000320176">
    <property type="component" value="Unassembled WGS sequence"/>
</dbReference>
<feature type="repeat" description="TPR" evidence="1">
    <location>
        <begin position="301"/>
        <end position="334"/>
    </location>
</feature>
<comment type="caution">
    <text evidence="3">The sequence shown here is derived from an EMBL/GenBank/DDBJ whole genome shotgun (WGS) entry which is preliminary data.</text>
</comment>
<dbReference type="Gene3D" id="1.25.40.10">
    <property type="entry name" value="Tetratricopeptide repeat domain"/>
    <property type="match status" value="2"/>
</dbReference>
<dbReference type="PANTHER" id="PTHR12558">
    <property type="entry name" value="CELL DIVISION CYCLE 16,23,27"/>
    <property type="match status" value="1"/>
</dbReference>
<reference evidence="3 4" key="1">
    <citation type="submission" date="2019-02" db="EMBL/GenBank/DDBJ databases">
        <title>Deep-cultivation of Planctomycetes and their phenomic and genomic characterization uncovers novel biology.</title>
        <authorList>
            <person name="Wiegand S."/>
            <person name="Jogler M."/>
            <person name="Boedeker C."/>
            <person name="Pinto D."/>
            <person name="Vollmers J."/>
            <person name="Rivas-Marin E."/>
            <person name="Kohn T."/>
            <person name="Peeters S.H."/>
            <person name="Heuer A."/>
            <person name="Rast P."/>
            <person name="Oberbeckmann S."/>
            <person name="Bunk B."/>
            <person name="Jeske O."/>
            <person name="Meyerdierks A."/>
            <person name="Storesund J.E."/>
            <person name="Kallscheuer N."/>
            <person name="Luecker S."/>
            <person name="Lage O.M."/>
            <person name="Pohl T."/>
            <person name="Merkel B.J."/>
            <person name="Hornburger P."/>
            <person name="Mueller R.-W."/>
            <person name="Bruemmer F."/>
            <person name="Labrenz M."/>
            <person name="Spormann A.M."/>
            <person name="Op Den Camp H."/>
            <person name="Overmann J."/>
            <person name="Amann R."/>
            <person name="Jetten M.S.M."/>
            <person name="Mascher T."/>
            <person name="Medema M.H."/>
            <person name="Devos D.P."/>
            <person name="Kaster A.-K."/>
            <person name="Ovreas L."/>
            <person name="Rohde M."/>
            <person name="Galperin M.Y."/>
            <person name="Jogler C."/>
        </authorList>
    </citation>
    <scope>NUCLEOTIDE SEQUENCE [LARGE SCALE GENOMIC DNA]</scope>
    <source>
        <strain evidence="3 4">Pla52n</strain>
    </source>
</reference>
<dbReference type="Pfam" id="PF13432">
    <property type="entry name" value="TPR_16"/>
    <property type="match status" value="1"/>
</dbReference>
<dbReference type="SUPFAM" id="SSF54427">
    <property type="entry name" value="NTF2-like"/>
    <property type="match status" value="1"/>
</dbReference>
<feature type="chain" id="PRO_5022719574" evidence="2">
    <location>
        <begin position="24"/>
        <end position="923"/>
    </location>
</feature>
<dbReference type="InterPro" id="IPR032710">
    <property type="entry name" value="NTF2-like_dom_sf"/>
</dbReference>
<keyword evidence="4" id="KW-1185">Reference proteome</keyword>
<dbReference type="AlphaFoldDB" id="A0A5C5ZXK7"/>
<dbReference type="InterPro" id="IPR011990">
    <property type="entry name" value="TPR-like_helical_dom_sf"/>
</dbReference>